<evidence type="ECO:0000259" key="1">
    <source>
        <dbReference type="Pfam" id="PF00160"/>
    </source>
</evidence>
<gene>
    <name evidence="2" type="ORF">Bca52824_020630</name>
</gene>
<reference evidence="2 3" key="1">
    <citation type="submission" date="2020-02" db="EMBL/GenBank/DDBJ databases">
        <authorList>
            <person name="Ma Q."/>
            <person name="Huang Y."/>
            <person name="Song X."/>
            <person name="Pei D."/>
        </authorList>
    </citation>
    <scope>NUCLEOTIDE SEQUENCE [LARGE SCALE GENOMIC DNA]</scope>
    <source>
        <strain evidence="2">Sxm20200214</strain>
        <tissue evidence="2">Leaf</tissue>
    </source>
</reference>
<dbReference type="EMBL" id="JAAMPC010000004">
    <property type="protein sequence ID" value="KAG2317508.1"/>
    <property type="molecule type" value="Genomic_DNA"/>
</dbReference>
<dbReference type="GO" id="GO:0003755">
    <property type="term" value="F:peptidyl-prolyl cis-trans isomerase activity"/>
    <property type="evidence" value="ECO:0007669"/>
    <property type="project" value="InterPro"/>
</dbReference>
<proteinExistence type="predicted"/>
<organism evidence="2 3">
    <name type="scientific">Brassica carinata</name>
    <name type="common">Ethiopian mustard</name>
    <name type="synonym">Abyssinian cabbage</name>
    <dbReference type="NCBI Taxonomy" id="52824"/>
    <lineage>
        <taxon>Eukaryota</taxon>
        <taxon>Viridiplantae</taxon>
        <taxon>Streptophyta</taxon>
        <taxon>Embryophyta</taxon>
        <taxon>Tracheophyta</taxon>
        <taxon>Spermatophyta</taxon>
        <taxon>Magnoliopsida</taxon>
        <taxon>eudicotyledons</taxon>
        <taxon>Gunneridae</taxon>
        <taxon>Pentapetalae</taxon>
        <taxon>rosids</taxon>
        <taxon>malvids</taxon>
        <taxon>Brassicales</taxon>
        <taxon>Brassicaceae</taxon>
        <taxon>Brassiceae</taxon>
        <taxon>Brassica</taxon>
    </lineage>
</organism>
<dbReference type="Proteomes" id="UP000886595">
    <property type="component" value="Unassembled WGS sequence"/>
</dbReference>
<dbReference type="InterPro" id="IPR029000">
    <property type="entry name" value="Cyclophilin-like_dom_sf"/>
</dbReference>
<comment type="caution">
    <text evidence="2">The sequence shown here is derived from an EMBL/GenBank/DDBJ whole genome shotgun (WGS) entry which is preliminary data.</text>
</comment>
<dbReference type="InterPro" id="IPR002130">
    <property type="entry name" value="Cyclophilin-type_PPIase_dom"/>
</dbReference>
<feature type="domain" description="PPIase cyclophilin-type" evidence="1">
    <location>
        <begin position="2"/>
        <end position="42"/>
    </location>
</feature>
<name>A0A8X7VSW9_BRACI</name>
<dbReference type="SUPFAM" id="SSF50891">
    <property type="entry name" value="Cyclophilin-like"/>
    <property type="match status" value="1"/>
</dbReference>
<evidence type="ECO:0000313" key="3">
    <source>
        <dbReference type="Proteomes" id="UP000886595"/>
    </source>
</evidence>
<evidence type="ECO:0000313" key="2">
    <source>
        <dbReference type="EMBL" id="KAG2317508.1"/>
    </source>
</evidence>
<dbReference type="AlphaFoldDB" id="A0A8X7VSW9"/>
<accession>A0A8X7VSW9</accession>
<protein>
    <recommendedName>
        <fullName evidence="1">PPIase cyclophilin-type domain-containing protein</fullName>
    </recommendedName>
</protein>
<sequence>MVFMRELSEFDDQCVVFGQIVEGLDVITSIMEEVGNTSWCRSSKPGVITLTVKVNTSVLEDNKRYAINSFI</sequence>
<keyword evidence="3" id="KW-1185">Reference proteome</keyword>
<dbReference type="Pfam" id="PF00160">
    <property type="entry name" value="Pro_isomerase"/>
    <property type="match status" value="1"/>
</dbReference>